<gene>
    <name evidence="2" type="ORF">GGX14DRAFT_657989</name>
</gene>
<feature type="chain" id="PRO_5041948637" evidence="1">
    <location>
        <begin position="25"/>
        <end position="118"/>
    </location>
</feature>
<feature type="signal peptide" evidence="1">
    <location>
        <begin position="1"/>
        <end position="24"/>
    </location>
</feature>
<evidence type="ECO:0000313" key="2">
    <source>
        <dbReference type="EMBL" id="KAJ7223361.1"/>
    </source>
</evidence>
<keyword evidence="1" id="KW-0732">Signal</keyword>
<dbReference type="EMBL" id="JARJCW010000006">
    <property type="protein sequence ID" value="KAJ7223361.1"/>
    <property type="molecule type" value="Genomic_DNA"/>
</dbReference>
<evidence type="ECO:0000313" key="3">
    <source>
        <dbReference type="Proteomes" id="UP001219525"/>
    </source>
</evidence>
<proteinExistence type="predicted"/>
<organism evidence="2 3">
    <name type="scientific">Mycena pura</name>
    <dbReference type="NCBI Taxonomy" id="153505"/>
    <lineage>
        <taxon>Eukaryota</taxon>
        <taxon>Fungi</taxon>
        <taxon>Dikarya</taxon>
        <taxon>Basidiomycota</taxon>
        <taxon>Agaricomycotina</taxon>
        <taxon>Agaricomycetes</taxon>
        <taxon>Agaricomycetidae</taxon>
        <taxon>Agaricales</taxon>
        <taxon>Marasmiineae</taxon>
        <taxon>Mycenaceae</taxon>
        <taxon>Mycena</taxon>
    </lineage>
</organism>
<reference evidence="2" key="1">
    <citation type="submission" date="2023-03" db="EMBL/GenBank/DDBJ databases">
        <title>Massive genome expansion in bonnet fungi (Mycena s.s.) driven by repeated elements and novel gene families across ecological guilds.</title>
        <authorList>
            <consortium name="Lawrence Berkeley National Laboratory"/>
            <person name="Harder C.B."/>
            <person name="Miyauchi S."/>
            <person name="Viragh M."/>
            <person name="Kuo A."/>
            <person name="Thoen E."/>
            <person name="Andreopoulos B."/>
            <person name="Lu D."/>
            <person name="Skrede I."/>
            <person name="Drula E."/>
            <person name="Henrissat B."/>
            <person name="Morin E."/>
            <person name="Kohler A."/>
            <person name="Barry K."/>
            <person name="LaButti K."/>
            <person name="Morin E."/>
            <person name="Salamov A."/>
            <person name="Lipzen A."/>
            <person name="Mereny Z."/>
            <person name="Hegedus B."/>
            <person name="Baldrian P."/>
            <person name="Stursova M."/>
            <person name="Weitz H."/>
            <person name="Taylor A."/>
            <person name="Grigoriev I.V."/>
            <person name="Nagy L.G."/>
            <person name="Martin F."/>
            <person name="Kauserud H."/>
        </authorList>
    </citation>
    <scope>NUCLEOTIDE SEQUENCE</scope>
    <source>
        <strain evidence="2">9144</strain>
    </source>
</reference>
<evidence type="ECO:0000256" key="1">
    <source>
        <dbReference type="SAM" id="SignalP"/>
    </source>
</evidence>
<accession>A0AAD6YLY5</accession>
<dbReference type="AlphaFoldDB" id="A0AAD6YLY5"/>
<name>A0AAD6YLY5_9AGAR</name>
<comment type="caution">
    <text evidence="2">The sequence shown here is derived from an EMBL/GenBank/DDBJ whole genome shotgun (WGS) entry which is preliminary data.</text>
</comment>
<sequence>MTACTISRSLRLLCLLATAALAAARSVNKRGAQSEALCRPELGWADNTEGFSPCLLTAFVWGACFTGNGDVPALIPGDHYDNPNSTTANLCTCSWAAYNLISACTACQGQGFDASVQT</sequence>
<keyword evidence="3" id="KW-1185">Reference proteome</keyword>
<protein>
    <submittedName>
        <fullName evidence="2">Uncharacterized protein</fullName>
    </submittedName>
</protein>
<dbReference type="Proteomes" id="UP001219525">
    <property type="component" value="Unassembled WGS sequence"/>
</dbReference>